<evidence type="ECO:0000259" key="9">
    <source>
        <dbReference type="Pfam" id="PF00324"/>
    </source>
</evidence>
<keyword evidence="5 8" id="KW-1133">Transmembrane helix</keyword>
<sequence length="1721" mass="194814">MAKAKKFGTFSGVFVPSVLTILGVIMYLRLGWVTGHAGLIGSIVIILIAHVISVTTGLSVSSVATDKKVKAGGLYYMLSRSLGLPMGGAIGITLYVATALSISMYVVGFSESFNDFLRGFMELGQTPEEKTQYIRITGSVTMLVITTLALISTSLALKTQFYILIAIGLSLVSIFGGGLFTNHSYYSGGIMMFPKEGVNMEDLFAIFFPAVTGFTAGVAMSGDLKDPKKSIPMGTMASITVGLIVYILLALFFTMKIDPTALQNDTNILSKITLFAAYGAPLLMAGIWGATLSSALGGILGGPRILQAMSIDKITPKQFAKGVGKDNEPRNALILTFIIAEIGILIGELDLIAPIVSMFYLAAYGFINLTCALESWASSDFRPQFKIPKFISIAGAIATFAVMFKLSTGAMIMSFVIIGGIFFYLTRRQISLGFSDIWQGVWSEIVRTGLFKISHKAGADKRNWRPNILLFSGGGQKRPYLIDFGRNLVGRLGLVSNIELIVNGQKHKTLSKVEAAEKWENGYQGVFSQKFYVENILDGIETISKAYGFPGLEPNTILMGWAHNAASPQKFAHLLNSFTEQDYNLLVMHYDHKVQFGKKSQIDIWYDGRGNNLTLALTMLRFLISTDEWINASLRILIHTSTSNVDSAKAYKMMASVLEELRLTAEIKTINSALDTRPLYEIVKSESGKADLIFMELPKIEPLKEEEFHRQTDELCQHIGTLVFYRASSEFEPIEIGLTQSQVSQPQPQFSEIASVRSEDLVEQFTLPEELKRPVQGLQRSLEHLVYRLNQQHIQPIVTYYDEFLQQFEALILSIKNQIDNPSQKGTEEDITSQLLHTTHQLLSEFQNQSLKEIEGSLAQGVEILLENSKEILDRTPETVKAQLDVQALKSRHDFHTLRQHIGPGKFRLKTLFKDQFMYIVKLQKVIDFYLNHTWQKAIHQWMGQFTADSQFYLFQVQKHLQNINEQLQHVSAGQTLEPAIRQHLLNNLEDHLKEIKLLIASNRQRKTNYREFLIRESDSLIRHLAGKCDQLSLQSTLKEKKRTQKEDKLAQQEIQAFPEAWSKNQELLFNFSLFEVKLYHIQHFIQNRIKSLKSDIDQAVEGNILVDLKKLKSNFTRISNKLNGQMEEVKIAYTPSVDAYHRELSEEFLNTIDVLTDDLPESLDVPENNTSIENNIVVFEEMDAMSISPKNVIHYTLQTHCTEPIVQVIDQLYSDIEKENNLVQDAVRMASFSLETAFSEKSGKDNSLRDIKKLLEEEKDRVSAIQQKIKEQKDQVYQEIQAVEKEFYDRLNPYSLVKSAVNIDYFLFSKSKSKAKKRFTSISNVVKEGVQNSITKLVYRRSEGVLAAKKLQNMGYSSTSYLENLIHLKEKVSPKKDVLQHLPFYYKQLFLKSHTSGKELWYGREKELQEINKAIGRYHQTRSGALLIVGEQGMGKTFLADYAAQQNFSKGKVFHIHPPFKGSASVRTFKNSVTRALKSHEGFDTAFERLNDNSVCVFHDIELWWDRSPDGYAVIDMIKHLIDQAGHKCCMIFTINPYAFRFINHLKNLEDSFLKIVTCEPFPAEALKNIILLRHQSSRMKFRLNGQLEKDLPVWKLAGLFSSIFDISGGNIGIALQTWVSNIEKIDGETLEIKSPTYPNIEVLRNMKPEWVIVLVQFILHKRLTTGRLQNILNIDLETLETQLVPMLRSGILVEDHQVLSIDPYIRPFLLNAFVENDIL</sequence>
<evidence type="ECO:0000256" key="2">
    <source>
        <dbReference type="ARBA" id="ARBA00010593"/>
    </source>
</evidence>
<dbReference type="PANTHER" id="PTHR11827:SF72">
    <property type="entry name" value="GH08340P"/>
    <property type="match status" value="1"/>
</dbReference>
<feature type="transmembrane region" description="Helical" evidence="8">
    <location>
        <begin position="393"/>
        <end position="425"/>
    </location>
</feature>
<dbReference type="InterPro" id="IPR041664">
    <property type="entry name" value="AAA_16"/>
</dbReference>
<keyword evidence="7" id="KW-0175">Coiled coil</keyword>
<protein>
    <submittedName>
        <fullName evidence="11">AAA family ATPase</fullName>
    </submittedName>
</protein>
<comment type="caution">
    <text evidence="11">The sequence shown here is derived from an EMBL/GenBank/DDBJ whole genome shotgun (WGS) entry which is preliminary data.</text>
</comment>
<accession>A0AAW9S4Z8</accession>
<feature type="transmembrane region" description="Helical" evidence="8">
    <location>
        <begin position="275"/>
        <end position="300"/>
    </location>
</feature>
<dbReference type="Pfam" id="PF00324">
    <property type="entry name" value="AA_permease"/>
    <property type="match status" value="1"/>
</dbReference>
<dbReference type="EMBL" id="JBDKWZ010000001">
    <property type="protein sequence ID" value="MEN7546453.1"/>
    <property type="molecule type" value="Genomic_DNA"/>
</dbReference>
<feature type="transmembrane region" description="Helical" evidence="8">
    <location>
        <begin position="82"/>
        <end position="107"/>
    </location>
</feature>
<comment type="similarity">
    <text evidence="2">Belongs to the SLC12A transporter family.</text>
</comment>
<evidence type="ECO:0000256" key="4">
    <source>
        <dbReference type="ARBA" id="ARBA00022692"/>
    </source>
</evidence>
<proteinExistence type="inferred from homology"/>
<reference evidence="11 12" key="1">
    <citation type="submission" date="2024-04" db="EMBL/GenBank/DDBJ databases">
        <title>Novel genus in family Flammeovirgaceae.</title>
        <authorList>
            <person name="Nguyen T.H."/>
            <person name="Vuong T.Q."/>
            <person name="Le H."/>
            <person name="Kim S.-G."/>
        </authorList>
    </citation>
    <scope>NUCLEOTIDE SEQUENCE [LARGE SCALE GENOMIC DNA]</scope>
    <source>
        <strain evidence="11 12">JCM 23209</strain>
    </source>
</reference>
<name>A0AAW9S4Z8_9BACT</name>
<feature type="transmembrane region" description="Helical" evidence="8">
    <location>
        <begin position="203"/>
        <end position="222"/>
    </location>
</feature>
<evidence type="ECO:0000256" key="5">
    <source>
        <dbReference type="ARBA" id="ARBA00022989"/>
    </source>
</evidence>
<evidence type="ECO:0000256" key="1">
    <source>
        <dbReference type="ARBA" id="ARBA00004141"/>
    </source>
</evidence>
<keyword evidence="3" id="KW-0813">Transport</keyword>
<dbReference type="PANTHER" id="PTHR11827">
    <property type="entry name" value="SOLUTE CARRIER FAMILY 12, CATION COTRANSPORTERS"/>
    <property type="match status" value="1"/>
</dbReference>
<dbReference type="FunFam" id="1.20.1740.10:FF:000013">
    <property type="entry name" value="Solute carrier family 12 member"/>
    <property type="match status" value="1"/>
</dbReference>
<feature type="domain" description="Amino acid permease/ SLC12A" evidence="9">
    <location>
        <begin position="12"/>
        <end position="426"/>
    </location>
</feature>
<keyword evidence="4 8" id="KW-0812">Transmembrane</keyword>
<feature type="coiled-coil region" evidence="7">
    <location>
        <begin position="1249"/>
        <end position="1287"/>
    </location>
</feature>
<feature type="transmembrane region" description="Helical" evidence="8">
    <location>
        <begin position="7"/>
        <end position="28"/>
    </location>
</feature>
<feature type="transmembrane region" description="Helical" evidence="8">
    <location>
        <begin position="40"/>
        <end position="61"/>
    </location>
</feature>
<evidence type="ECO:0000313" key="12">
    <source>
        <dbReference type="Proteomes" id="UP001403385"/>
    </source>
</evidence>
<keyword evidence="12" id="KW-1185">Reference proteome</keyword>
<dbReference type="GO" id="GO:0015377">
    <property type="term" value="F:chloride:monoatomic cation symporter activity"/>
    <property type="evidence" value="ECO:0007669"/>
    <property type="project" value="InterPro"/>
</dbReference>
<dbReference type="RefSeq" id="WP_346819240.1">
    <property type="nucleotide sequence ID" value="NZ_JBDKWZ010000001.1"/>
</dbReference>
<evidence type="ECO:0000313" key="11">
    <source>
        <dbReference type="EMBL" id="MEN7546453.1"/>
    </source>
</evidence>
<dbReference type="SUPFAM" id="SSF52540">
    <property type="entry name" value="P-loop containing nucleoside triphosphate hydrolases"/>
    <property type="match status" value="1"/>
</dbReference>
<feature type="transmembrane region" description="Helical" evidence="8">
    <location>
        <begin position="355"/>
        <end position="373"/>
    </location>
</feature>
<keyword evidence="6 8" id="KW-0472">Membrane</keyword>
<evidence type="ECO:0000256" key="8">
    <source>
        <dbReference type="SAM" id="Phobius"/>
    </source>
</evidence>
<dbReference type="Gene3D" id="3.40.50.300">
    <property type="entry name" value="P-loop containing nucleotide triphosphate hydrolases"/>
    <property type="match status" value="1"/>
</dbReference>
<evidence type="ECO:0000256" key="6">
    <source>
        <dbReference type="ARBA" id="ARBA00023136"/>
    </source>
</evidence>
<evidence type="ECO:0000256" key="3">
    <source>
        <dbReference type="ARBA" id="ARBA00022448"/>
    </source>
</evidence>
<evidence type="ECO:0000256" key="7">
    <source>
        <dbReference type="SAM" id="Coils"/>
    </source>
</evidence>
<dbReference type="Gene3D" id="1.20.1740.10">
    <property type="entry name" value="Amino acid/polyamine transporter I"/>
    <property type="match status" value="1"/>
</dbReference>
<dbReference type="InterPro" id="IPR004841">
    <property type="entry name" value="AA-permease/SLC12A_dom"/>
</dbReference>
<gene>
    <name evidence="11" type="ORF">AAG747_00950</name>
</gene>
<dbReference type="GO" id="GO:0016020">
    <property type="term" value="C:membrane"/>
    <property type="evidence" value="ECO:0007669"/>
    <property type="project" value="UniProtKB-SubCell"/>
</dbReference>
<dbReference type="Proteomes" id="UP001403385">
    <property type="component" value="Unassembled WGS sequence"/>
</dbReference>
<feature type="domain" description="Orc1-like AAA ATPase" evidence="10">
    <location>
        <begin position="1402"/>
        <end position="1481"/>
    </location>
</feature>
<comment type="subcellular location">
    <subcellularLocation>
        <location evidence="1">Membrane</location>
        <topology evidence="1">Multi-pass membrane protein</topology>
    </subcellularLocation>
</comment>
<organism evidence="11 12">
    <name type="scientific">Rapidithrix thailandica</name>
    <dbReference type="NCBI Taxonomy" id="413964"/>
    <lineage>
        <taxon>Bacteria</taxon>
        <taxon>Pseudomonadati</taxon>
        <taxon>Bacteroidota</taxon>
        <taxon>Cytophagia</taxon>
        <taxon>Cytophagales</taxon>
        <taxon>Flammeovirgaceae</taxon>
        <taxon>Rapidithrix</taxon>
    </lineage>
</organism>
<dbReference type="Pfam" id="PF13191">
    <property type="entry name" value="AAA_16"/>
    <property type="match status" value="1"/>
</dbReference>
<dbReference type="InterPro" id="IPR004842">
    <property type="entry name" value="SLC12A_fam"/>
</dbReference>
<dbReference type="InterPro" id="IPR027417">
    <property type="entry name" value="P-loop_NTPase"/>
</dbReference>
<feature type="transmembrane region" description="Helical" evidence="8">
    <location>
        <begin position="163"/>
        <end position="183"/>
    </location>
</feature>
<feature type="transmembrane region" description="Helical" evidence="8">
    <location>
        <begin position="234"/>
        <end position="255"/>
    </location>
</feature>
<evidence type="ECO:0000259" key="10">
    <source>
        <dbReference type="Pfam" id="PF13191"/>
    </source>
</evidence>